<dbReference type="PROSITE" id="PS50096">
    <property type="entry name" value="IQ"/>
    <property type="match status" value="1"/>
</dbReference>
<keyword evidence="1" id="KW-0143">Chaperone</keyword>
<evidence type="ECO:0000259" key="3">
    <source>
        <dbReference type="PROSITE" id="PS51035"/>
    </source>
</evidence>
<dbReference type="CDD" id="cd23767">
    <property type="entry name" value="IQCD"/>
    <property type="match status" value="1"/>
</dbReference>
<evidence type="ECO:0000313" key="4">
    <source>
        <dbReference type="EMBL" id="VFU21825.1"/>
    </source>
</evidence>
<dbReference type="EMBL" id="CAADRP010000014">
    <property type="protein sequence ID" value="VFU21825.1"/>
    <property type="molecule type" value="Genomic_DNA"/>
</dbReference>
<proteinExistence type="predicted"/>
<dbReference type="PANTHER" id="PTHR33322">
    <property type="entry name" value="BAG DOMAIN CONTAINING PROTEIN, EXPRESSED"/>
    <property type="match status" value="1"/>
</dbReference>
<dbReference type="InterPro" id="IPR036533">
    <property type="entry name" value="BAG_dom_sf"/>
</dbReference>
<feature type="domain" description="BAG" evidence="3">
    <location>
        <begin position="91"/>
        <end position="143"/>
    </location>
</feature>
<gene>
    <name evidence="4" type="ORF">SVIM_LOCUS17186</name>
</gene>
<evidence type="ECO:0000256" key="2">
    <source>
        <dbReference type="SAM" id="MobiDB-lite"/>
    </source>
</evidence>
<dbReference type="InterPro" id="IPR003103">
    <property type="entry name" value="BAG_domain"/>
</dbReference>
<dbReference type="Pfam" id="PF02179">
    <property type="entry name" value="BAG"/>
    <property type="match status" value="1"/>
</dbReference>
<feature type="region of interest" description="Disordered" evidence="2">
    <location>
        <begin position="30"/>
        <end position="51"/>
    </location>
</feature>
<name>A0A6N2K188_SALVM</name>
<dbReference type="PANTHER" id="PTHR33322:SF8">
    <property type="entry name" value="BAG FAMILY MOLECULAR CHAPERONE REGULATOR 5, MITOCHONDRIAL"/>
    <property type="match status" value="1"/>
</dbReference>
<protein>
    <recommendedName>
        <fullName evidence="3">BAG domain-containing protein</fullName>
    </recommendedName>
</protein>
<dbReference type="GO" id="GO:0006457">
    <property type="term" value="P:protein folding"/>
    <property type="evidence" value="ECO:0007669"/>
    <property type="project" value="TreeGrafter"/>
</dbReference>
<sequence length="194" mass="22028">MNPSSNFSYFSSSTATVTYSFHNDHATLSRTTEIPHKPPLPKSTAQSSTATSAATRIQSCYRAHMIRTLYRKISAVITKHNPTAGNSGCNKKSEKEKLRMNEALMGLLLRLDSVPGVDPTVREARRKVSRRIVGLQEILDRYVKQNSELMGRTIVGGSGTLMVDGIRCWRRWRRRFVWREVAKKWRSFVLNTLG</sequence>
<evidence type="ECO:0000256" key="1">
    <source>
        <dbReference type="ARBA" id="ARBA00023186"/>
    </source>
</evidence>
<accession>A0A6N2K188</accession>
<dbReference type="AlphaFoldDB" id="A0A6N2K188"/>
<dbReference type="SUPFAM" id="SSF63491">
    <property type="entry name" value="BAG domain"/>
    <property type="match status" value="1"/>
</dbReference>
<organism evidence="4">
    <name type="scientific">Salix viminalis</name>
    <name type="common">Common osier</name>
    <name type="synonym">Basket willow</name>
    <dbReference type="NCBI Taxonomy" id="40686"/>
    <lineage>
        <taxon>Eukaryota</taxon>
        <taxon>Viridiplantae</taxon>
        <taxon>Streptophyta</taxon>
        <taxon>Embryophyta</taxon>
        <taxon>Tracheophyta</taxon>
        <taxon>Spermatophyta</taxon>
        <taxon>Magnoliopsida</taxon>
        <taxon>eudicotyledons</taxon>
        <taxon>Gunneridae</taxon>
        <taxon>Pentapetalae</taxon>
        <taxon>rosids</taxon>
        <taxon>fabids</taxon>
        <taxon>Malpighiales</taxon>
        <taxon>Salicaceae</taxon>
        <taxon>Saliceae</taxon>
        <taxon>Salix</taxon>
    </lineage>
</organism>
<dbReference type="GO" id="GO:0051087">
    <property type="term" value="F:protein-folding chaperone binding"/>
    <property type="evidence" value="ECO:0007669"/>
    <property type="project" value="InterPro"/>
</dbReference>
<dbReference type="GO" id="GO:0009506">
    <property type="term" value="C:plasmodesma"/>
    <property type="evidence" value="ECO:0007669"/>
    <property type="project" value="TreeGrafter"/>
</dbReference>
<dbReference type="SMART" id="SM00264">
    <property type="entry name" value="BAG"/>
    <property type="match status" value="1"/>
</dbReference>
<dbReference type="Gene3D" id="1.20.58.120">
    <property type="entry name" value="BAG domain"/>
    <property type="match status" value="1"/>
</dbReference>
<dbReference type="InterPro" id="IPR040400">
    <property type="entry name" value="BAG5/6/7/8"/>
</dbReference>
<dbReference type="PROSITE" id="PS51035">
    <property type="entry name" value="BAG"/>
    <property type="match status" value="1"/>
</dbReference>
<reference evidence="4" key="1">
    <citation type="submission" date="2019-03" db="EMBL/GenBank/DDBJ databases">
        <authorList>
            <person name="Mank J."/>
            <person name="Almeida P."/>
        </authorList>
    </citation>
    <scope>NUCLEOTIDE SEQUENCE</scope>
    <source>
        <strain evidence="4">78183</strain>
    </source>
</reference>